<evidence type="ECO:0000256" key="2">
    <source>
        <dbReference type="ARBA" id="ARBA00010769"/>
    </source>
</evidence>
<dbReference type="STRING" id="1149755.A0A2J6QX53"/>
<organism evidence="18 19">
    <name type="scientific">Hyaloscypha variabilis (strain UAMH 11265 / GT02V1 / F)</name>
    <name type="common">Meliniomyces variabilis</name>
    <dbReference type="NCBI Taxonomy" id="1149755"/>
    <lineage>
        <taxon>Eukaryota</taxon>
        <taxon>Fungi</taxon>
        <taxon>Dikarya</taxon>
        <taxon>Ascomycota</taxon>
        <taxon>Pezizomycotina</taxon>
        <taxon>Leotiomycetes</taxon>
        <taxon>Helotiales</taxon>
        <taxon>Hyaloscyphaceae</taxon>
        <taxon>Hyaloscypha</taxon>
        <taxon>Hyaloscypha variabilis</taxon>
    </lineage>
</organism>
<gene>
    <name evidence="18" type="ORF">L207DRAFT_443348</name>
</gene>
<dbReference type="EMBL" id="KZ613965">
    <property type="protein sequence ID" value="PMD30835.1"/>
    <property type="molecule type" value="Genomic_DNA"/>
</dbReference>
<dbReference type="GO" id="GO:0000077">
    <property type="term" value="P:DNA damage checkpoint signaling"/>
    <property type="evidence" value="ECO:0007669"/>
    <property type="project" value="TreeGrafter"/>
</dbReference>
<evidence type="ECO:0000256" key="5">
    <source>
        <dbReference type="ARBA" id="ARBA00022527"/>
    </source>
</evidence>
<evidence type="ECO:0000256" key="10">
    <source>
        <dbReference type="ARBA" id="ARBA00022840"/>
    </source>
</evidence>
<dbReference type="Pfam" id="PF02259">
    <property type="entry name" value="FAT"/>
    <property type="match status" value="1"/>
</dbReference>
<dbReference type="InterPro" id="IPR036940">
    <property type="entry name" value="PI3/4_kinase_cat_sf"/>
</dbReference>
<dbReference type="SMART" id="SM00802">
    <property type="entry name" value="UME"/>
    <property type="match status" value="1"/>
</dbReference>
<evidence type="ECO:0000259" key="15">
    <source>
        <dbReference type="PROSITE" id="PS50290"/>
    </source>
</evidence>
<comment type="function">
    <text evidence="13">Serine/threonine protein kinase which activates checkpoint signaling upon genotoxic stresses such as ionizing radiation (IR), ultraviolet light (UV), or DNA replication stalling, thereby acting as a DNA damage sensor. Recognizes the substrate consensus sequence [ST]-Q. Phosphorylates histone H2A to form H2AS128ph (gamma-H2A) at sites of DNA damage, involved in the regulation of DNA damage response mechanism. Required for the control of telomere length and genome stability.</text>
</comment>
<feature type="domain" description="PI3K/PI4K catalytic" evidence="15">
    <location>
        <begin position="2129"/>
        <end position="2435"/>
    </location>
</feature>
<evidence type="ECO:0000256" key="7">
    <source>
        <dbReference type="ARBA" id="ARBA00022741"/>
    </source>
</evidence>
<proteinExistence type="inferred from homology"/>
<dbReference type="FunFam" id="3.30.1010.10:FF:000017">
    <property type="entry name" value="Inositol kinase kinase (UvsB)"/>
    <property type="match status" value="1"/>
</dbReference>
<dbReference type="Pfam" id="PF08064">
    <property type="entry name" value="UME"/>
    <property type="match status" value="1"/>
</dbReference>
<dbReference type="InterPro" id="IPR003151">
    <property type="entry name" value="PIK-rel_kinase_FAT"/>
</dbReference>
<keyword evidence="10" id="KW-0067">ATP-binding</keyword>
<dbReference type="GO" id="GO:0000723">
    <property type="term" value="P:telomere maintenance"/>
    <property type="evidence" value="ECO:0007669"/>
    <property type="project" value="TreeGrafter"/>
</dbReference>
<evidence type="ECO:0000256" key="4">
    <source>
        <dbReference type="ARBA" id="ARBA00012513"/>
    </source>
</evidence>
<accession>A0A2J6QX53</accession>
<evidence type="ECO:0000259" key="17">
    <source>
        <dbReference type="PROSITE" id="PS51190"/>
    </source>
</evidence>
<sequence length="2468" mass="276758">MAPISRSTAAKTRLNGLANGPLAAHDAPPSTMAAQLISNLSATSEPSRPAEQDDLKRLMEEVLEHDMTETDDVTLKLEHKHKLIYVFARAVLERLSIDDPFMNHAQLVGQASDALDIFTVAVRELPGVLDYVLPTGVALQSRGQEPLWTWLFPRVLMLLGRRRCEDLTEKIKDFFYVSFQAAGRSPKHWNLTSFIFTYLKECVTTTLDRLQNTSILSHSHIVDIVLPSDDMRRFASFVAGSDVPSNSTIDCTYVIRDATESLDHARNVLSILVDVSMAAATSYDATPAFQDYVGWLLDSFLAIHELHRKWRGNLSLHPSCSEYCLLPFCSVHALLTALRDSLSSSLLRKAYNLLSLLCTDLLEDPTQLSKGSIQLDLCSSIMNLAAGCRKYDSVRRAVSLHLIPTIRSTFASGDRVVGDMGNDFKIPCVALCVACEVEAPSKIDLGTRRACENESLSKEFQHLDLSVDNPQKRQSDNGPPSKRRKLDEGPQLFERITNDLYKMLGGVQTAENCQSSSNISSANFAALAEEDQCKTIELLGLVPCGAFGYLTATCTRSTIQNPRCLLCDATPNSEPVGRDEPMGQEISNEAILIFSNLIKSTAFGASRRPRVLAMLMLKKFALHYDNPEFFDLEMSPLGQWCLGSLKSSIRELRIAAGRTLPGFLRGSPSDPLTKKNRVTAFFFLRSFSEEQTNHLHETCILAWGQLGRPTDGIRTAEDEELNFILLGLVAYLGHRNPLVSGAAFNEILRLAKARDVTVERLFSPCWDVVAIEVVKDLLVKPQTTQLMADLLEISVSDFLVLTQSHTLPWLVLTQQAVVIKRIAEARSAPEPSRMCLDPINWCPILALLLVQSVPDMEAYVLATLKGAASGFKGIEFSELIRIEAASTALCLLKAAGDADDSKKARIRVALQFLASRAPSADGNHKRGNPVGAFLEMHVLGLVTRISDAVNDSRDEHSIKQKERFVKAMEELVKVAKSHTRMCACLQSALAQKQLQTSAFSAWATILTSLDDDDVETMLESTFSTIIQRWNTFDEIARKCVEDTLQYLFDHRSRLLRNMLVNLPSLAQFPELAKIEKQLSKMRTPTDIANSFQIFSRRVSHENSGVVAQALVELKAYLQLHQSFLHASAVSEQPDVVVGLLVRAILDTCIKFNGSRQDIAVVSAECIGLIGCLDPNRVESVREQREMVMVSNFSETSETLDFVLFVLEECLVPAFLSATDTVLQGFLAFVMQDLLEKCNFKEICGQIIKNGVKGSTDPHYIKWLSLPTSVQDTLTPFLSSKYSLRDLDPVKYEYPIFRPDTVPPTKLYSYWIRTMALDLLQKPGHALSALIFVPLRRAIRVKDVSIPGFLLPYLVLNNMVEGTDQNRQDLENELLAILEYQPPAESQMRTDDIKLCIEAVFRVLDYLARWIQERQAKDNKSRDQSPSSKAIDRVNALIQRIPPEVISRRAVECKSYSRALFYWEQHIRHVREKDDSAKTNTALLQRLQDIYTQIDEPDGIEGISAHLHVLDIDQQILAHRKAGRWTAAQSWYEIKLAENPDNVDTQLNLLTCLKESGQHDVLLNYVEGMHTATQTVSTLLPFATEASWATGRWAALEKYTSLVPQTPGEDFNISIGRSLLALHKKDTDLFTSTIQSLREQIARSLSTSTTSSIAACHDTMLKFHVLTELEMIAGTAKDAPTERTNIIDTLSRRLEVIGAYLNDKQYLLGIRRAAMQLSSLEFTKDDVASAWLTSARLARKGNAIHQSFNAVLHASELGDKSATIEHARLLWKEAHHRKAIQTLQGAIDNNAFIAHNMTANPTSFTGAEAGEQQNLLTARAHLLLAKWLDSAGQTHSNALRIQYQLAAKTHMNWEKGHYYLGRHYNKILESEKALAPELNTEAYLCGETAKLVIENYLRSLSYGTKYVYQTLPRLLTLWLDLGTQVNQPLDPKYGNSRELIKRISDLRKTHLEHLHGRFQKYISKMPAYIFYTALPQIVARIAHPNNDIYKYLQQIIFKVVQAHPQQALWSLLAVCASTQVDRRTRGGTILQALRASKNKEPGSLDIRAMIKSGERLAEQLLLACNAGEFQGNRTMWANLTKDLGFSHKACMPSSMAMPVESVLTATLPTLTDNVKTHKAFSRDVVTISSFLDEIMVLSSLQKPRKLTARGSDGKTYGLMCKPKDDLRKDQRLMEFNSMINRSLKRDAESSRRQLYIKTYAVTPLNEECGIIEWVDGLKTLRDILLGLYRSIGLQPNYREIETFCDEAAKSVDKLPFFTEKVIGKFPPIFHKWFVQQFPEPSTWFAARLRYTRSCAVMSMVGTILGLGDRHGENILFEEGNGGTFHVDFNCLFDKGLTFVRPERVPFRLTHNMIDAMGIYGYEGPFRKSSELTLKLLRQHEETLMTILEAFVYDPTLDLLKKPEKKKKEGAFVVAQTAQGVLDTIQRKVRGLLTGESVPLGVEGQVDELIKQATNQTYLASMYIGWCAFF</sequence>
<dbReference type="SMART" id="SM01343">
    <property type="entry name" value="FATC"/>
    <property type="match status" value="1"/>
</dbReference>
<dbReference type="Gene3D" id="1.10.1070.11">
    <property type="entry name" value="Phosphatidylinositol 3-/4-kinase, catalytic domain"/>
    <property type="match status" value="1"/>
</dbReference>
<dbReference type="InterPro" id="IPR057564">
    <property type="entry name" value="HEAT_ATR"/>
</dbReference>
<feature type="domain" description="FATC" evidence="17">
    <location>
        <begin position="2436"/>
        <end position="2468"/>
    </location>
</feature>
<feature type="region of interest" description="Disordered" evidence="14">
    <location>
        <begin position="467"/>
        <end position="489"/>
    </location>
</feature>
<protein>
    <recommendedName>
        <fullName evidence="4">non-specific serine/threonine protein kinase</fullName>
        <ecNumber evidence="4">2.7.11.1</ecNumber>
    </recommendedName>
</protein>
<dbReference type="GO" id="GO:0005634">
    <property type="term" value="C:nucleus"/>
    <property type="evidence" value="ECO:0007669"/>
    <property type="project" value="UniProtKB-SubCell"/>
</dbReference>
<comment type="similarity">
    <text evidence="2">Belongs to the PI3/PI4-kinase family. ATM subfamily.</text>
</comment>
<dbReference type="GO" id="GO:0005694">
    <property type="term" value="C:chromosome"/>
    <property type="evidence" value="ECO:0007669"/>
    <property type="project" value="TreeGrafter"/>
</dbReference>
<dbReference type="InterPro" id="IPR011009">
    <property type="entry name" value="Kinase-like_dom_sf"/>
</dbReference>
<dbReference type="PANTHER" id="PTHR11139:SF125">
    <property type="entry name" value="SERINE_THREONINE-PROTEIN KINASE MEC1"/>
    <property type="match status" value="1"/>
</dbReference>
<evidence type="ECO:0000256" key="9">
    <source>
        <dbReference type="ARBA" id="ARBA00022777"/>
    </source>
</evidence>
<evidence type="ECO:0000256" key="1">
    <source>
        <dbReference type="ARBA" id="ARBA00004123"/>
    </source>
</evidence>
<dbReference type="InterPro" id="IPR014009">
    <property type="entry name" value="PIK_FAT"/>
</dbReference>
<evidence type="ECO:0000256" key="6">
    <source>
        <dbReference type="ARBA" id="ARBA00022679"/>
    </source>
</evidence>
<evidence type="ECO:0000259" key="16">
    <source>
        <dbReference type="PROSITE" id="PS51189"/>
    </source>
</evidence>
<dbReference type="Proteomes" id="UP000235786">
    <property type="component" value="Unassembled WGS sequence"/>
</dbReference>
<evidence type="ECO:0000256" key="14">
    <source>
        <dbReference type="SAM" id="MobiDB-lite"/>
    </source>
</evidence>
<keyword evidence="6" id="KW-0808">Transferase</keyword>
<keyword evidence="7" id="KW-0547">Nucleotide-binding</keyword>
<dbReference type="SUPFAM" id="SSF56112">
    <property type="entry name" value="Protein kinase-like (PK-like)"/>
    <property type="match status" value="1"/>
</dbReference>
<evidence type="ECO:0000256" key="8">
    <source>
        <dbReference type="ARBA" id="ARBA00022763"/>
    </source>
</evidence>
<keyword evidence="9 18" id="KW-0418">Kinase</keyword>
<evidence type="ECO:0000313" key="19">
    <source>
        <dbReference type="Proteomes" id="UP000235786"/>
    </source>
</evidence>
<comment type="subunit">
    <text evidence="3">Associates with DNA double-strand breaks.</text>
</comment>
<keyword evidence="11" id="KW-0234">DNA repair</keyword>
<dbReference type="InterPro" id="IPR016024">
    <property type="entry name" value="ARM-type_fold"/>
</dbReference>
<dbReference type="InterPro" id="IPR003152">
    <property type="entry name" value="FATC_dom"/>
</dbReference>
<dbReference type="Pfam" id="PF02260">
    <property type="entry name" value="FATC"/>
    <property type="match status" value="1"/>
</dbReference>
<evidence type="ECO:0000256" key="11">
    <source>
        <dbReference type="ARBA" id="ARBA00023204"/>
    </source>
</evidence>
<dbReference type="GO" id="GO:0005524">
    <property type="term" value="F:ATP binding"/>
    <property type="evidence" value="ECO:0007669"/>
    <property type="project" value="UniProtKB-KW"/>
</dbReference>
<comment type="subcellular location">
    <subcellularLocation>
        <location evidence="1">Nucleus</location>
    </subcellularLocation>
</comment>
<keyword evidence="19" id="KW-1185">Reference proteome</keyword>
<dbReference type="CDD" id="cd00892">
    <property type="entry name" value="PIKKc_ATR"/>
    <property type="match status" value="1"/>
</dbReference>
<dbReference type="InterPro" id="IPR012993">
    <property type="entry name" value="UME"/>
</dbReference>
<dbReference type="Gene3D" id="3.30.1010.10">
    <property type="entry name" value="Phosphatidylinositol 3-kinase Catalytic Subunit, Chain A, domain 4"/>
    <property type="match status" value="1"/>
</dbReference>
<dbReference type="Pfam" id="PF25030">
    <property type="entry name" value="M-HEAT_ATR"/>
    <property type="match status" value="1"/>
</dbReference>
<feature type="domain" description="FAT" evidence="16">
    <location>
        <begin position="1444"/>
        <end position="2016"/>
    </location>
</feature>
<keyword evidence="12" id="KW-0539">Nucleus</keyword>
<dbReference type="OrthoDB" id="381190at2759"/>
<evidence type="ECO:0000256" key="13">
    <source>
        <dbReference type="ARBA" id="ARBA00025079"/>
    </source>
</evidence>
<dbReference type="FunFam" id="1.10.1070.11:FF:000031">
    <property type="entry name" value="Phosphatidyl inositol 3-kinase"/>
    <property type="match status" value="1"/>
</dbReference>
<dbReference type="Pfam" id="PF00454">
    <property type="entry name" value="PI3_PI4_kinase"/>
    <property type="match status" value="1"/>
</dbReference>
<dbReference type="PROSITE" id="PS51189">
    <property type="entry name" value="FAT"/>
    <property type="match status" value="1"/>
</dbReference>
<dbReference type="GO" id="GO:0006281">
    <property type="term" value="P:DNA repair"/>
    <property type="evidence" value="ECO:0007669"/>
    <property type="project" value="UniProtKB-KW"/>
</dbReference>
<dbReference type="PROSITE" id="PS51190">
    <property type="entry name" value="FATC"/>
    <property type="match status" value="1"/>
</dbReference>
<keyword evidence="5" id="KW-0723">Serine/threonine-protein kinase</keyword>
<dbReference type="InterPro" id="IPR000403">
    <property type="entry name" value="PI3/4_kinase_cat_dom"/>
</dbReference>
<reference evidence="18 19" key="1">
    <citation type="submission" date="2016-04" db="EMBL/GenBank/DDBJ databases">
        <title>A degradative enzymes factory behind the ericoid mycorrhizal symbiosis.</title>
        <authorList>
            <consortium name="DOE Joint Genome Institute"/>
            <person name="Martino E."/>
            <person name="Morin E."/>
            <person name="Grelet G."/>
            <person name="Kuo A."/>
            <person name="Kohler A."/>
            <person name="Daghino S."/>
            <person name="Barry K."/>
            <person name="Choi C."/>
            <person name="Cichocki N."/>
            <person name="Clum A."/>
            <person name="Copeland A."/>
            <person name="Hainaut M."/>
            <person name="Haridas S."/>
            <person name="Labutti K."/>
            <person name="Lindquist E."/>
            <person name="Lipzen A."/>
            <person name="Khouja H.-R."/>
            <person name="Murat C."/>
            <person name="Ohm R."/>
            <person name="Olson A."/>
            <person name="Spatafora J."/>
            <person name="Veneault-Fourrey C."/>
            <person name="Henrissat B."/>
            <person name="Grigoriev I."/>
            <person name="Martin F."/>
            <person name="Perotto S."/>
        </authorList>
    </citation>
    <scope>NUCLEOTIDE SEQUENCE [LARGE SCALE GENOMIC DNA]</scope>
    <source>
        <strain evidence="18 19">F</strain>
    </source>
</reference>
<dbReference type="InterPro" id="IPR050517">
    <property type="entry name" value="DDR_Repair_Kinase"/>
</dbReference>
<dbReference type="PANTHER" id="PTHR11139">
    <property type="entry name" value="ATAXIA TELANGIECTASIA MUTATED ATM -RELATED"/>
    <property type="match status" value="1"/>
</dbReference>
<dbReference type="EC" id="2.7.11.1" evidence="4"/>
<dbReference type="Pfam" id="PF23593">
    <property type="entry name" value="HEAT_ATR"/>
    <property type="match status" value="1"/>
</dbReference>
<evidence type="ECO:0000313" key="18">
    <source>
        <dbReference type="EMBL" id="PMD30835.1"/>
    </source>
</evidence>
<dbReference type="InterPro" id="IPR056802">
    <property type="entry name" value="ATR-like_M-HEAT"/>
</dbReference>
<keyword evidence="8" id="KW-0227">DNA damage</keyword>
<dbReference type="PROSITE" id="PS50290">
    <property type="entry name" value="PI3_4_KINASE_3"/>
    <property type="match status" value="1"/>
</dbReference>
<dbReference type="SMART" id="SM00146">
    <property type="entry name" value="PI3Kc"/>
    <property type="match status" value="1"/>
</dbReference>
<dbReference type="SUPFAM" id="SSF48371">
    <property type="entry name" value="ARM repeat"/>
    <property type="match status" value="1"/>
</dbReference>
<evidence type="ECO:0000256" key="3">
    <source>
        <dbReference type="ARBA" id="ARBA00011370"/>
    </source>
</evidence>
<evidence type="ECO:0000256" key="12">
    <source>
        <dbReference type="ARBA" id="ARBA00023242"/>
    </source>
</evidence>
<dbReference type="GO" id="GO:0004674">
    <property type="term" value="F:protein serine/threonine kinase activity"/>
    <property type="evidence" value="ECO:0007669"/>
    <property type="project" value="UniProtKB-KW"/>
</dbReference>
<name>A0A2J6QX53_HYAVF</name>